<evidence type="ECO:0000313" key="1">
    <source>
        <dbReference type="EMBL" id="AKE44887.1"/>
    </source>
</evidence>
<dbReference type="Proteomes" id="UP000033804">
    <property type="component" value="Segment"/>
</dbReference>
<organism evidence="1 2">
    <name type="scientific">Sinorhizobium phage phiM9</name>
    <dbReference type="NCBI Taxonomy" id="1636182"/>
    <lineage>
        <taxon>Viruses</taxon>
        <taxon>Duplodnaviria</taxon>
        <taxon>Heunggongvirae</taxon>
        <taxon>Uroviricota</taxon>
        <taxon>Caudoviricetes</taxon>
        <taxon>Pootjesviridae</taxon>
        <taxon>Emnonavirus</taxon>
        <taxon>Emnonavirus phiM9</taxon>
    </lineage>
</organism>
<evidence type="ECO:0000313" key="2">
    <source>
        <dbReference type="Proteomes" id="UP000033804"/>
    </source>
</evidence>
<protein>
    <submittedName>
        <fullName evidence="1">Uncharacterized protein</fullName>
    </submittedName>
</protein>
<dbReference type="GeneID" id="26517939"/>
<proteinExistence type="predicted"/>
<dbReference type="EMBL" id="KP881232">
    <property type="protein sequence ID" value="AKE44887.1"/>
    <property type="molecule type" value="Genomic_DNA"/>
</dbReference>
<keyword evidence="2" id="KW-1185">Reference proteome</keyword>
<accession>A0A0F6R565</accession>
<sequence>MELNFELNAVQAGDIYKWTEELDFLPHPRMTFVDHSVAKATVRSWNGVETTALGFVIDQFEVLHIEYNSGKIRVICENYS</sequence>
<reference evidence="1 2" key="1">
    <citation type="journal article" date="2015" name="J. Virol.">
        <title>Sinorhizobium meliloti Phage ?M9 Defines a New Group of T4 Superfamily Phages with Unusual Genomic Features but a Common T=16 Capsid.</title>
        <authorList>
            <person name="Johnson M.C."/>
            <person name="Tatum K.B."/>
            <person name="Lynn J.S."/>
            <person name="Brewer T.E."/>
            <person name="Lu S."/>
            <person name="Washburn B.K."/>
            <person name="Stroupe M.E."/>
            <person name="Jones K.M."/>
        </authorList>
    </citation>
    <scope>NUCLEOTIDE SEQUENCE [LARGE SCALE GENOMIC DNA]</scope>
</reference>
<name>A0A0F6R565_9CAUD</name>
<dbReference type="RefSeq" id="YP_009189641.1">
    <property type="nucleotide sequence ID" value="NC_028676.1"/>
</dbReference>
<gene>
    <name evidence="1" type="ORF">Sm_phiM9_260</name>
</gene>
<reference evidence="2" key="2">
    <citation type="submission" date="2015-03" db="EMBL/GenBank/DDBJ databases">
        <title>The genome and structure of Sinorhizobium meliloti phage phiM9.</title>
        <authorList>
            <person name="Johnson M.C."/>
            <person name="Tatum K.B."/>
            <person name="Lynn J.S."/>
            <person name="Brewer T.E."/>
            <person name="Washburn B.K."/>
            <person name="Stroupe M.E."/>
            <person name="Jones K.M."/>
        </authorList>
    </citation>
    <scope>NUCLEOTIDE SEQUENCE [LARGE SCALE GENOMIC DNA]</scope>
</reference>
<dbReference type="KEGG" id="vg:26517939"/>